<evidence type="ECO:0000256" key="5">
    <source>
        <dbReference type="ARBA" id="ARBA00022989"/>
    </source>
</evidence>
<organism evidence="8 9">
    <name type="scientific">Telmatospirillum siberiense</name>
    <dbReference type="NCBI Taxonomy" id="382514"/>
    <lineage>
        <taxon>Bacteria</taxon>
        <taxon>Pseudomonadati</taxon>
        <taxon>Pseudomonadota</taxon>
        <taxon>Alphaproteobacteria</taxon>
        <taxon>Rhodospirillales</taxon>
        <taxon>Rhodospirillaceae</taxon>
        <taxon>Telmatospirillum</taxon>
    </lineage>
</organism>
<keyword evidence="9" id="KW-1185">Reference proteome</keyword>
<proteinExistence type="inferred from homology"/>
<evidence type="ECO:0000256" key="3">
    <source>
        <dbReference type="ARBA" id="ARBA00022475"/>
    </source>
</evidence>
<comment type="subcellular location">
    <subcellularLocation>
        <location evidence="1 7">Cell membrane</location>
        <topology evidence="1 7">Multi-pass membrane protein</topology>
    </subcellularLocation>
</comment>
<dbReference type="Pfam" id="PF03350">
    <property type="entry name" value="UPF0114"/>
    <property type="match status" value="1"/>
</dbReference>
<keyword evidence="4 7" id="KW-0812">Transmembrane</keyword>
<evidence type="ECO:0000256" key="2">
    <source>
        <dbReference type="ARBA" id="ARBA00005774"/>
    </source>
</evidence>
<evidence type="ECO:0000256" key="6">
    <source>
        <dbReference type="ARBA" id="ARBA00023136"/>
    </source>
</evidence>
<dbReference type="AlphaFoldDB" id="A0A2N3PVG2"/>
<feature type="transmembrane region" description="Helical" evidence="7">
    <location>
        <begin position="59"/>
        <end position="81"/>
    </location>
</feature>
<feature type="transmembrane region" description="Helical" evidence="7">
    <location>
        <begin position="141"/>
        <end position="161"/>
    </location>
</feature>
<dbReference type="HAMAP" id="MF_00143">
    <property type="entry name" value="UPF0114"/>
    <property type="match status" value="1"/>
</dbReference>
<comment type="similarity">
    <text evidence="2 7">Belongs to the UPF0114 family.</text>
</comment>
<accession>A0A2N3PVG2</accession>
<protein>
    <recommendedName>
        <fullName evidence="7">UPF0114 protein CWS72_11735</fullName>
    </recommendedName>
</protein>
<dbReference type="EMBL" id="PIUM01000012">
    <property type="protein sequence ID" value="PKU24380.1"/>
    <property type="molecule type" value="Genomic_DNA"/>
</dbReference>
<comment type="caution">
    <text evidence="8">The sequence shown here is derived from an EMBL/GenBank/DDBJ whole genome shotgun (WGS) entry which is preliminary data.</text>
</comment>
<name>A0A2N3PVG2_9PROT</name>
<evidence type="ECO:0000256" key="1">
    <source>
        <dbReference type="ARBA" id="ARBA00004651"/>
    </source>
</evidence>
<gene>
    <name evidence="8" type="ORF">CWS72_11735</name>
</gene>
<dbReference type="NCBIfam" id="TIGR00645">
    <property type="entry name" value="HI0507"/>
    <property type="match status" value="1"/>
</dbReference>
<dbReference type="OrthoDB" id="9783569at2"/>
<dbReference type="GO" id="GO:0005886">
    <property type="term" value="C:plasma membrane"/>
    <property type="evidence" value="ECO:0007669"/>
    <property type="project" value="UniProtKB-SubCell"/>
</dbReference>
<keyword evidence="5 7" id="KW-1133">Transmembrane helix</keyword>
<dbReference type="Proteomes" id="UP000233293">
    <property type="component" value="Unassembled WGS sequence"/>
</dbReference>
<sequence>MTHNLAERVIQHIVFASRWLLAPIYAGMSVGLLVLLVKFGQRTFELVSHALGTTGDNIIVGILGLIDLALMGGLLVIVMFAGYENFVSKLDAEGIDDKPSWMGEVNFSELKLKLMASIIAISAIRLLENFMNLAVTSDRDLGWGIGLHITFVFSGLLLAVMDRLTAKPRG</sequence>
<evidence type="ECO:0000313" key="9">
    <source>
        <dbReference type="Proteomes" id="UP000233293"/>
    </source>
</evidence>
<keyword evidence="3 7" id="KW-1003">Cell membrane</keyword>
<dbReference type="PANTHER" id="PTHR38596:SF1">
    <property type="entry name" value="UPF0114 PROTEIN YQHA"/>
    <property type="match status" value="1"/>
</dbReference>
<evidence type="ECO:0000256" key="7">
    <source>
        <dbReference type="HAMAP-Rule" id="MF_00143"/>
    </source>
</evidence>
<feature type="transmembrane region" description="Helical" evidence="7">
    <location>
        <begin position="20"/>
        <end position="39"/>
    </location>
</feature>
<keyword evidence="6 7" id="KW-0472">Membrane</keyword>
<reference evidence="9" key="1">
    <citation type="submission" date="2017-12" db="EMBL/GenBank/DDBJ databases">
        <title>Draft genome sequence of Telmatospirillum siberiense 26-4b1T, an acidotolerant peatland alphaproteobacterium potentially involved in sulfur cycling.</title>
        <authorList>
            <person name="Hausmann B."/>
            <person name="Pjevac P."/>
            <person name="Schreck K."/>
            <person name="Herbold C.W."/>
            <person name="Daims H."/>
            <person name="Wagner M."/>
            <person name="Pester M."/>
            <person name="Loy A."/>
        </authorList>
    </citation>
    <scope>NUCLEOTIDE SEQUENCE [LARGE SCALE GENOMIC DNA]</scope>
    <source>
        <strain evidence="9">26-4b1</strain>
    </source>
</reference>
<evidence type="ECO:0000313" key="8">
    <source>
        <dbReference type="EMBL" id="PKU24380.1"/>
    </source>
</evidence>
<dbReference type="InterPro" id="IPR005134">
    <property type="entry name" value="UPF0114"/>
</dbReference>
<dbReference type="PANTHER" id="PTHR38596">
    <property type="entry name" value="UPF0114 PROTEIN YQHA"/>
    <property type="match status" value="1"/>
</dbReference>
<dbReference type="InterPro" id="IPR020761">
    <property type="entry name" value="UPF0114_bac"/>
</dbReference>
<evidence type="ECO:0000256" key="4">
    <source>
        <dbReference type="ARBA" id="ARBA00022692"/>
    </source>
</evidence>